<proteinExistence type="predicted"/>
<reference evidence="4" key="1">
    <citation type="journal article" date="2020" name="ISME J.">
        <title>Gammaproteobacteria mediating utilization of methyl-, sulfur- and petroleum organic compounds in deep ocean hydrothermal plumes.</title>
        <authorList>
            <person name="Zhou Z."/>
            <person name="Liu Y."/>
            <person name="Pan J."/>
            <person name="Cron B.R."/>
            <person name="Toner B.M."/>
            <person name="Anantharaman K."/>
            <person name="Breier J.A."/>
            <person name="Dick G.J."/>
            <person name="Li M."/>
        </authorList>
    </citation>
    <scope>NUCLEOTIDE SEQUENCE</scope>
    <source>
        <strain evidence="4">SZUA-1501</strain>
    </source>
</reference>
<evidence type="ECO:0000313" key="4">
    <source>
        <dbReference type="EMBL" id="HIP98759.1"/>
    </source>
</evidence>
<dbReference type="InterPro" id="IPR005255">
    <property type="entry name" value="PdxA_fam"/>
</dbReference>
<keyword evidence="1" id="KW-0479">Metal-binding</keyword>
<name>A0A9D0YQF4_AQUAO</name>
<dbReference type="SUPFAM" id="SSF53659">
    <property type="entry name" value="Isocitrate/Isopropylmalate dehydrogenase-like"/>
    <property type="match status" value="1"/>
</dbReference>
<protein>
    <submittedName>
        <fullName evidence="4">4-hydroxythreonine-4-phosphate dehydrogenase PdxA</fullName>
        <ecNumber evidence="4">1.1.1.262</ecNumber>
    </submittedName>
</protein>
<evidence type="ECO:0000256" key="1">
    <source>
        <dbReference type="ARBA" id="ARBA00022723"/>
    </source>
</evidence>
<dbReference type="GO" id="GO:0050570">
    <property type="term" value="F:4-hydroxythreonine-4-phosphate dehydrogenase activity"/>
    <property type="evidence" value="ECO:0007669"/>
    <property type="project" value="UniProtKB-EC"/>
</dbReference>
<dbReference type="Proteomes" id="UP000606463">
    <property type="component" value="Unassembled WGS sequence"/>
</dbReference>
<organism evidence="4 5">
    <name type="scientific">Aquifex aeolicus</name>
    <dbReference type="NCBI Taxonomy" id="63363"/>
    <lineage>
        <taxon>Bacteria</taxon>
        <taxon>Pseudomonadati</taxon>
        <taxon>Aquificota</taxon>
        <taxon>Aquificia</taxon>
        <taxon>Aquificales</taxon>
        <taxon>Aquificaceae</taxon>
        <taxon>Aquifex</taxon>
    </lineage>
</organism>
<dbReference type="EC" id="1.1.1.262" evidence="4"/>
<dbReference type="EMBL" id="DQVE01000055">
    <property type="protein sequence ID" value="HIP98759.1"/>
    <property type="molecule type" value="Genomic_DNA"/>
</dbReference>
<dbReference type="NCBIfam" id="TIGR00557">
    <property type="entry name" value="pdxA"/>
    <property type="match status" value="1"/>
</dbReference>
<dbReference type="PANTHER" id="PTHR30004">
    <property type="entry name" value="4-HYDROXYTHREONINE-4-PHOSPHATE DEHYDROGENASE"/>
    <property type="match status" value="1"/>
</dbReference>
<dbReference type="PANTHER" id="PTHR30004:SF6">
    <property type="entry name" value="D-THREONATE 4-PHOSPHATE DEHYDROGENASE"/>
    <property type="match status" value="1"/>
</dbReference>
<accession>A0A9D0YQF4</accession>
<keyword evidence="2 4" id="KW-0560">Oxidoreductase</keyword>
<sequence>MRKIAISLGDPAGISYECMVKALPALEEDKAYILYGEEAVLRFAKEKFNPDFKYKPIGDISEVKTPGIYLISLNRVKGVLGIKPSESAGFIAVTYLGRMSADVLRGEIDAIVTLPLSKYWAKKGGKFSFPGQTEFVAFFQKTEEFAMMFYSPELKVVLQTIHIPLKDVAKFLSPTSVAEKLRLIHREFVRFWGKKPKIGVLGLNPHAGEGGLLGTEEGEIIQPAIETVREEGIDCEGPLVPDTAFLLKDRFDVFLAMYHDQGLIPFKLLAFDRGVNLTLGLPVPRTSPDHGTAFDIAWKGICNPMATINAIKLANRLAEKSYKEIFLRGNENG</sequence>
<dbReference type="Gene3D" id="3.40.718.10">
    <property type="entry name" value="Isopropylmalate Dehydrogenase"/>
    <property type="match status" value="1"/>
</dbReference>
<evidence type="ECO:0000256" key="2">
    <source>
        <dbReference type="ARBA" id="ARBA00023002"/>
    </source>
</evidence>
<comment type="caution">
    <text evidence="4">The sequence shown here is derived from an EMBL/GenBank/DDBJ whole genome shotgun (WGS) entry which is preliminary data.</text>
</comment>
<dbReference type="Pfam" id="PF04166">
    <property type="entry name" value="PdxA"/>
    <property type="match status" value="1"/>
</dbReference>
<dbReference type="GO" id="GO:0051287">
    <property type="term" value="F:NAD binding"/>
    <property type="evidence" value="ECO:0007669"/>
    <property type="project" value="InterPro"/>
</dbReference>
<keyword evidence="3" id="KW-0520">NAD</keyword>
<gene>
    <name evidence="4" type="primary">pdxA</name>
    <name evidence="4" type="ORF">EYH37_05315</name>
</gene>
<dbReference type="AlphaFoldDB" id="A0A9D0YQF4"/>
<evidence type="ECO:0000313" key="5">
    <source>
        <dbReference type="Proteomes" id="UP000606463"/>
    </source>
</evidence>
<dbReference type="GO" id="GO:0046872">
    <property type="term" value="F:metal ion binding"/>
    <property type="evidence" value="ECO:0007669"/>
    <property type="project" value="UniProtKB-KW"/>
</dbReference>
<evidence type="ECO:0000256" key="3">
    <source>
        <dbReference type="ARBA" id="ARBA00023027"/>
    </source>
</evidence>